<organism evidence="1 2">
    <name type="scientific">Aeromonas caviae</name>
    <name type="common">Aeromonas punctata</name>
    <dbReference type="NCBI Taxonomy" id="648"/>
    <lineage>
        <taxon>Bacteria</taxon>
        <taxon>Pseudomonadati</taxon>
        <taxon>Pseudomonadota</taxon>
        <taxon>Gammaproteobacteria</taxon>
        <taxon>Aeromonadales</taxon>
        <taxon>Aeromonadaceae</taxon>
        <taxon>Aeromonas</taxon>
    </lineage>
</organism>
<reference evidence="1 2" key="1">
    <citation type="submission" date="2023-12" db="EMBL/GenBank/DDBJ databases">
        <title>Characterization of antibiotic resistance in Aeromonas spp. in hospital effluent.</title>
        <authorList>
            <person name="Negoseki B.R.S."/>
            <person name="Krul D."/>
            <person name="Siqueira A.C."/>
            <person name="Almeida M."/>
            <person name="Mesa D."/>
            <person name="Conte D."/>
            <person name="Dalla-Costa L.M."/>
        </authorList>
    </citation>
    <scope>NUCLEOTIDE SEQUENCE [LARGE SCALE GENOMIC DNA]</scope>
    <source>
        <strain evidence="1 2">36v</strain>
    </source>
</reference>
<evidence type="ECO:0008006" key="3">
    <source>
        <dbReference type="Google" id="ProtNLM"/>
    </source>
</evidence>
<dbReference type="Proteomes" id="UP001304847">
    <property type="component" value="Unassembled WGS sequence"/>
</dbReference>
<name>A0ABU5W6N7_AERCA</name>
<comment type="caution">
    <text evidence="1">The sequence shown here is derived from an EMBL/GenBank/DDBJ whole genome shotgun (WGS) entry which is preliminary data.</text>
</comment>
<dbReference type="RefSeq" id="WP_247735012.1">
    <property type="nucleotide sequence ID" value="NZ_JAYGOJ010000056.1"/>
</dbReference>
<protein>
    <recommendedName>
        <fullName evidence="3">DUF2783 domain-containing protein</fullName>
    </recommendedName>
</protein>
<sequence>MKKTTYSETASEHAERAYTLILTGVMDCQSAEDQLLLLQSLVCQCAVFTRMLSGDEAFLALLEKIRHADIEVADAVLPRQIH</sequence>
<dbReference type="EMBL" id="JAYGOJ010000056">
    <property type="protein sequence ID" value="MEA9436514.1"/>
    <property type="molecule type" value="Genomic_DNA"/>
</dbReference>
<proteinExistence type="predicted"/>
<accession>A0ABU5W6N7</accession>
<evidence type="ECO:0000313" key="2">
    <source>
        <dbReference type="Proteomes" id="UP001304847"/>
    </source>
</evidence>
<gene>
    <name evidence="1" type="ORF">VCX44_11970</name>
</gene>
<evidence type="ECO:0000313" key="1">
    <source>
        <dbReference type="EMBL" id="MEA9436514.1"/>
    </source>
</evidence>
<keyword evidence="2" id="KW-1185">Reference proteome</keyword>